<dbReference type="AlphaFoldDB" id="A0A2X0QW38"/>
<gene>
    <name evidence="2" type="ORF">NITFAB_1317</name>
</gene>
<feature type="domain" description="PPM-type phosphatase" evidence="1">
    <location>
        <begin position="217"/>
        <end position="516"/>
    </location>
</feature>
<reference evidence="2" key="1">
    <citation type="submission" date="2018-05" db="EMBL/GenBank/DDBJ databases">
        <authorList>
            <person name="Lanie J.A."/>
            <person name="Ng W.-L."/>
            <person name="Kazmierczak K.M."/>
            <person name="Andrzejewski T.M."/>
            <person name="Davidsen T.M."/>
            <person name="Wayne K.J."/>
            <person name="Tettelin H."/>
            <person name="Glass J.I."/>
            <person name="Rusch D."/>
            <person name="Podicherti R."/>
            <person name="Tsui H.-C.T."/>
            <person name="Winkler M.E."/>
        </authorList>
    </citation>
    <scope>NUCLEOTIDE SEQUENCE</scope>
    <source>
        <strain evidence="2">KNB</strain>
    </source>
</reference>
<evidence type="ECO:0000313" key="2">
    <source>
        <dbReference type="EMBL" id="SPS05727.1"/>
    </source>
</evidence>
<accession>A0A2X0QW38</accession>
<dbReference type="SMART" id="SM00332">
    <property type="entry name" value="PP2Cc"/>
    <property type="match status" value="1"/>
</dbReference>
<proteinExistence type="predicted"/>
<protein>
    <recommendedName>
        <fullName evidence="1">PPM-type phosphatase domain-containing protein</fullName>
    </recommendedName>
</protein>
<sequence length="517" mass="57387">MKRPYMIESLLRGFIEDMFHPRNGAMRGCRNGATNREIKEFAKREDILKATEEYLINANQLWRNLYSKPINKRTINNSLGNSVKIQDSYKPDTPGGKLMTSSENNVPPLILGVTPNNVSPPVIPNPKITFNIQNAKVGEYFSSTLQVQGETELKKLIIDEILFPEGLGLTADGPDLRNVTGSPLKDGDHKIFVMYHFQDASVEESKKSGEFNLFINPDPKSLWKKIDPDPNDPYFKKNEDKAIVLGTDNKQLVAASRRGRSHEHAGTFRDDDCLLVSESGWDILAVADGAGSAKSSRKGSEIAVLKSVEHLKLSLPAQSGKIEHEAGSWFSGNKNAQVKTALYEALGRAAFAAVKAIEHEAITKGAAVKDYSTTLILAAHKKMPFGHFFAAYWVGDGGIGVYQKGKKLELLGEVDSGEFAGQTRFLDKQVMTGEEVMKRLRFTVADDFTSLVLMTDGVTDPKFETDNNLSNLQKWDDLWSELEPLLANKSTASDELLKWLGFWSSGNHDDRTIALLY</sequence>
<dbReference type="InterPro" id="IPR001932">
    <property type="entry name" value="PPM-type_phosphatase-like_dom"/>
</dbReference>
<dbReference type="InterPro" id="IPR036457">
    <property type="entry name" value="PPM-type-like_dom_sf"/>
</dbReference>
<name>A0A2X0QW38_9PROT</name>
<organism evidence="2">
    <name type="scientific">Candidatus Nitrotoga fabula</name>
    <dbReference type="NCBI Taxonomy" id="2182327"/>
    <lineage>
        <taxon>Bacteria</taxon>
        <taxon>Pseudomonadati</taxon>
        <taxon>Pseudomonadota</taxon>
        <taxon>Betaproteobacteria</taxon>
        <taxon>Nitrosomonadales</taxon>
        <taxon>Gallionellaceae</taxon>
        <taxon>Candidatus Nitrotoga</taxon>
    </lineage>
</organism>
<dbReference type="Pfam" id="PF13672">
    <property type="entry name" value="PP2C_2"/>
    <property type="match status" value="1"/>
</dbReference>
<evidence type="ECO:0000259" key="1">
    <source>
        <dbReference type="SMART" id="SM00332"/>
    </source>
</evidence>
<dbReference type="SUPFAM" id="SSF81606">
    <property type="entry name" value="PP2C-like"/>
    <property type="match status" value="1"/>
</dbReference>
<dbReference type="Gene3D" id="3.60.40.10">
    <property type="entry name" value="PPM-type phosphatase domain"/>
    <property type="match status" value="1"/>
</dbReference>
<dbReference type="EMBL" id="LS423452">
    <property type="protein sequence ID" value="SPS05727.1"/>
    <property type="molecule type" value="Genomic_DNA"/>
</dbReference>